<reference evidence="2" key="1">
    <citation type="journal article" date="2019" name="Int. J. Syst. Evol. Microbiol.">
        <title>The Global Catalogue of Microorganisms (GCM) 10K type strain sequencing project: providing services to taxonomists for standard genome sequencing and annotation.</title>
        <authorList>
            <consortium name="The Broad Institute Genomics Platform"/>
            <consortium name="The Broad Institute Genome Sequencing Center for Infectious Disease"/>
            <person name="Wu L."/>
            <person name="Ma J."/>
        </authorList>
    </citation>
    <scope>NUCLEOTIDE SEQUENCE [LARGE SCALE GENOMIC DNA]</scope>
    <source>
        <strain evidence="2">JCM 16953</strain>
    </source>
</reference>
<evidence type="ECO:0008006" key="3">
    <source>
        <dbReference type="Google" id="ProtNLM"/>
    </source>
</evidence>
<protein>
    <recommendedName>
        <fullName evidence="3">WXG100 family type VII secretion target</fullName>
    </recommendedName>
</protein>
<dbReference type="EMBL" id="BAABAH010000001">
    <property type="protein sequence ID" value="GAA3804382.1"/>
    <property type="molecule type" value="Genomic_DNA"/>
</dbReference>
<organism evidence="1 2">
    <name type="scientific">Nocardioides panacisoli</name>
    <dbReference type="NCBI Taxonomy" id="627624"/>
    <lineage>
        <taxon>Bacteria</taxon>
        <taxon>Bacillati</taxon>
        <taxon>Actinomycetota</taxon>
        <taxon>Actinomycetes</taxon>
        <taxon>Propionibacteriales</taxon>
        <taxon>Nocardioidaceae</taxon>
        <taxon>Nocardioides</taxon>
    </lineage>
</organism>
<accession>A0ABP7I0B5</accession>
<comment type="caution">
    <text evidence="1">The sequence shown here is derived from an EMBL/GenBank/DDBJ whole genome shotgun (WGS) entry which is preliminary data.</text>
</comment>
<sequence>MAVTIDVPYGVLSAAKAEWDEAADELDGSFRRLVTASTSGLSPAATAAVETFRQRWGDELKACGQKAQTFSDAFLDTGSDFLITDTAQARLMRSVLPWAFHDARIEGR</sequence>
<evidence type="ECO:0000313" key="2">
    <source>
        <dbReference type="Proteomes" id="UP001501821"/>
    </source>
</evidence>
<gene>
    <name evidence="1" type="ORF">GCM10022242_04610</name>
</gene>
<keyword evidence="2" id="KW-1185">Reference proteome</keyword>
<dbReference type="RefSeq" id="WP_344772172.1">
    <property type="nucleotide sequence ID" value="NZ_BAABAH010000001.1"/>
</dbReference>
<evidence type="ECO:0000313" key="1">
    <source>
        <dbReference type="EMBL" id="GAA3804382.1"/>
    </source>
</evidence>
<proteinExistence type="predicted"/>
<dbReference type="Proteomes" id="UP001501821">
    <property type="component" value="Unassembled WGS sequence"/>
</dbReference>
<name>A0ABP7I0B5_9ACTN</name>